<gene>
    <name evidence="3" type="ORF">E4U91_08410</name>
</gene>
<evidence type="ECO:0000256" key="2">
    <source>
        <dbReference type="SAM" id="SignalP"/>
    </source>
</evidence>
<proteinExistence type="predicted"/>
<name>A0A4U5WED6_STRLS</name>
<protein>
    <recommendedName>
        <fullName evidence="5">Secreted protein</fullName>
    </recommendedName>
</protein>
<evidence type="ECO:0008006" key="5">
    <source>
        <dbReference type="Google" id="ProtNLM"/>
    </source>
</evidence>
<dbReference type="OrthoDB" id="9968487at2"/>
<feature type="signal peptide" evidence="2">
    <location>
        <begin position="1"/>
        <end position="26"/>
    </location>
</feature>
<dbReference type="AlphaFoldDB" id="A0A4U5WED6"/>
<evidence type="ECO:0000256" key="1">
    <source>
        <dbReference type="SAM" id="MobiDB-lite"/>
    </source>
</evidence>
<accession>A0A4U5WED6</accession>
<reference evidence="3 4" key="1">
    <citation type="submission" date="2019-04" db="EMBL/GenBank/DDBJ databases">
        <title>Streptomyces lasaliensis sp. nov., an Actinomycete isolated from soil which produces the polyether antibiotic lasalocid.</title>
        <authorList>
            <person name="Erwin G."/>
            <person name="Haber C."/>
        </authorList>
    </citation>
    <scope>NUCLEOTIDE SEQUENCE [LARGE SCALE GENOMIC DNA]</scope>
    <source>
        <strain evidence="3 4">X-537</strain>
    </source>
</reference>
<feature type="region of interest" description="Disordered" evidence="1">
    <location>
        <begin position="54"/>
        <end position="77"/>
    </location>
</feature>
<organism evidence="3 4">
    <name type="scientific">Streptomyces lasalocidi</name>
    <name type="common">Streptomyces lasaliensis</name>
    <dbReference type="NCBI Taxonomy" id="324833"/>
    <lineage>
        <taxon>Bacteria</taxon>
        <taxon>Bacillati</taxon>
        <taxon>Actinomycetota</taxon>
        <taxon>Actinomycetes</taxon>
        <taxon>Kitasatosporales</taxon>
        <taxon>Streptomycetaceae</taxon>
        <taxon>Streptomyces</taxon>
    </lineage>
</organism>
<evidence type="ECO:0000313" key="4">
    <source>
        <dbReference type="Proteomes" id="UP000305929"/>
    </source>
</evidence>
<comment type="caution">
    <text evidence="3">The sequence shown here is derived from an EMBL/GenBank/DDBJ whole genome shotgun (WGS) entry which is preliminary data.</text>
</comment>
<dbReference type="Proteomes" id="UP000305929">
    <property type="component" value="Unassembled WGS sequence"/>
</dbReference>
<keyword evidence="2" id="KW-0732">Signal</keyword>
<feature type="chain" id="PRO_5020187853" description="Secreted protein" evidence="2">
    <location>
        <begin position="27"/>
        <end position="77"/>
    </location>
</feature>
<keyword evidence="4" id="KW-1185">Reference proteome</keyword>
<dbReference type="EMBL" id="SZNQ01000001">
    <property type="protein sequence ID" value="TKT00139.1"/>
    <property type="molecule type" value="Genomic_DNA"/>
</dbReference>
<evidence type="ECO:0000313" key="3">
    <source>
        <dbReference type="EMBL" id="TKT00139.1"/>
    </source>
</evidence>
<sequence length="77" mass="7633">MKKISILTVVCGTAASGLLAAIPAHAGIADGTANNASILSDITALTTAINSDIQSIGNDNANTRADGRGNNSSGQHE</sequence>
<dbReference type="RefSeq" id="WP_137306252.1">
    <property type="nucleotide sequence ID" value="NZ_SZNQ01000001.1"/>
</dbReference>